<dbReference type="eggNOG" id="COG2270">
    <property type="taxonomic scope" value="Bacteria"/>
</dbReference>
<dbReference type="PROSITE" id="PS50850">
    <property type="entry name" value="MFS"/>
    <property type="match status" value="1"/>
</dbReference>
<feature type="transmembrane region" description="Helical" evidence="6">
    <location>
        <begin position="138"/>
        <end position="161"/>
    </location>
</feature>
<dbReference type="STRING" id="266117.Rxyl_0387"/>
<protein>
    <submittedName>
        <fullName evidence="8">Major facilitator superfamily MFS_1</fullName>
    </submittedName>
</protein>
<dbReference type="AlphaFoldDB" id="Q1AZ16"/>
<dbReference type="InterPro" id="IPR050495">
    <property type="entry name" value="ATG22/LtaA_families"/>
</dbReference>
<dbReference type="HOGENOM" id="CLU_017518_3_1_11"/>
<feature type="transmembrane region" description="Helical" evidence="6">
    <location>
        <begin position="101"/>
        <end position="126"/>
    </location>
</feature>
<proteinExistence type="predicted"/>
<dbReference type="RefSeq" id="WP_011563380.1">
    <property type="nucleotide sequence ID" value="NC_008148.1"/>
</dbReference>
<name>Q1AZ16_RUBXD</name>
<sequence length="437" mass="45255">MRPRPTAAPGRVLSWTLYDFASTVFSVSILSYFFPLWLADELGAGADLFNYITAASMVLVFLTAPLLGALADLGQRRKPYLAASTLLAVGCTAGLELSGSLAAAVALFVAGNLGYQWAQIFYNALLPGVAPGRSTGRVSGYGGVAGYAGTIVALAALTPLVTHPEAVRSALGPLGFWLETEGATNSNAFLPTAALYLIFGLPALLWVPDRAAREPRPAGLVRGYREVLHTIRGLRGYAGMGAFMLSTVLYMDVSNTVVANMALYGREVFGMEQADIRNLLLLSTVFAAAGAAGFGLVADLLGPKRTLMAVLGLWLAAIAAVAAATEAWMLLLAGPLVGVVFGATGPVSRVLLIALSPPAKLGEFFGFYALAGRFSAATGPALTGLILTAFEPLGTGAYRLAVLSLAAATVLAMAVLAHVPDRRPPEPAWNPAAEGGG</sequence>
<accession>Q1AZ16</accession>
<feature type="transmembrane region" description="Helical" evidence="6">
    <location>
        <begin position="336"/>
        <end position="355"/>
    </location>
</feature>
<dbReference type="SUPFAM" id="SSF103473">
    <property type="entry name" value="MFS general substrate transporter"/>
    <property type="match status" value="1"/>
</dbReference>
<dbReference type="PANTHER" id="PTHR23519">
    <property type="entry name" value="AUTOPHAGY-RELATED PROTEIN 22"/>
    <property type="match status" value="1"/>
</dbReference>
<keyword evidence="2" id="KW-0813">Transport</keyword>
<dbReference type="PANTHER" id="PTHR23519:SF1">
    <property type="entry name" value="AUTOPHAGY-RELATED PROTEIN 22"/>
    <property type="match status" value="1"/>
</dbReference>
<evidence type="ECO:0000313" key="8">
    <source>
        <dbReference type="EMBL" id="ABG03362.1"/>
    </source>
</evidence>
<evidence type="ECO:0000256" key="2">
    <source>
        <dbReference type="ARBA" id="ARBA00022448"/>
    </source>
</evidence>
<dbReference type="Pfam" id="PF11700">
    <property type="entry name" value="ATG22"/>
    <property type="match status" value="2"/>
</dbReference>
<keyword evidence="5 6" id="KW-0472">Membrane</keyword>
<organism evidence="8 9">
    <name type="scientific">Rubrobacter xylanophilus (strain DSM 9941 / JCM 11954 / NBRC 16129 / PRD-1)</name>
    <dbReference type="NCBI Taxonomy" id="266117"/>
    <lineage>
        <taxon>Bacteria</taxon>
        <taxon>Bacillati</taxon>
        <taxon>Actinomycetota</taxon>
        <taxon>Rubrobacteria</taxon>
        <taxon>Rubrobacterales</taxon>
        <taxon>Rubrobacteraceae</taxon>
        <taxon>Rubrobacter</taxon>
    </lineage>
</organism>
<dbReference type="GO" id="GO:0022857">
    <property type="term" value="F:transmembrane transporter activity"/>
    <property type="evidence" value="ECO:0007669"/>
    <property type="project" value="InterPro"/>
</dbReference>
<dbReference type="EMBL" id="CP000386">
    <property type="protein sequence ID" value="ABG03362.1"/>
    <property type="molecule type" value="Genomic_DNA"/>
</dbReference>
<dbReference type="OrthoDB" id="9768783at2"/>
<keyword evidence="9" id="KW-1185">Reference proteome</keyword>
<dbReference type="InterPro" id="IPR024671">
    <property type="entry name" value="Atg22-like"/>
</dbReference>
<feature type="transmembrane region" description="Helical" evidence="6">
    <location>
        <begin position="279"/>
        <end position="301"/>
    </location>
</feature>
<evidence type="ECO:0000256" key="4">
    <source>
        <dbReference type="ARBA" id="ARBA00022989"/>
    </source>
</evidence>
<feature type="transmembrane region" description="Helical" evidence="6">
    <location>
        <begin position="308"/>
        <end position="330"/>
    </location>
</feature>
<dbReference type="KEGG" id="rxy:Rxyl_0387"/>
<feature type="transmembrane region" description="Helical" evidence="6">
    <location>
        <begin position="48"/>
        <end position="67"/>
    </location>
</feature>
<dbReference type="PhylomeDB" id="Q1AZ16"/>
<dbReference type="Gene3D" id="1.20.1250.20">
    <property type="entry name" value="MFS general substrate transporter like domains"/>
    <property type="match status" value="2"/>
</dbReference>
<dbReference type="GO" id="GO:0005886">
    <property type="term" value="C:plasma membrane"/>
    <property type="evidence" value="ECO:0007669"/>
    <property type="project" value="UniProtKB-SubCell"/>
</dbReference>
<dbReference type="Proteomes" id="UP000006637">
    <property type="component" value="Chromosome"/>
</dbReference>
<feature type="transmembrane region" description="Helical" evidence="6">
    <location>
        <begin position="396"/>
        <end position="417"/>
    </location>
</feature>
<dbReference type="InterPro" id="IPR036259">
    <property type="entry name" value="MFS_trans_sf"/>
</dbReference>
<keyword evidence="3 6" id="KW-0812">Transmembrane</keyword>
<gene>
    <name evidence="8" type="ordered locus">Rxyl_0387</name>
</gene>
<evidence type="ECO:0000256" key="3">
    <source>
        <dbReference type="ARBA" id="ARBA00022692"/>
    </source>
</evidence>
<feature type="transmembrane region" description="Helical" evidence="6">
    <location>
        <begin position="12"/>
        <end position="36"/>
    </location>
</feature>
<dbReference type="InterPro" id="IPR020846">
    <property type="entry name" value="MFS_dom"/>
</dbReference>
<keyword evidence="4 6" id="KW-1133">Transmembrane helix</keyword>
<reference evidence="8 9" key="1">
    <citation type="submission" date="2006-06" db="EMBL/GenBank/DDBJ databases">
        <title>Complete sequence of Rubrobacter xylanophilus DSM 9941.</title>
        <authorList>
            <consortium name="US DOE Joint Genome Institute"/>
            <person name="Copeland A."/>
            <person name="Lucas S."/>
            <person name="Lapidus A."/>
            <person name="Barry K."/>
            <person name="Detter J.C."/>
            <person name="Glavina del Rio T."/>
            <person name="Hammon N."/>
            <person name="Israni S."/>
            <person name="Dalin E."/>
            <person name="Tice H."/>
            <person name="Pitluck S."/>
            <person name="Munk A.C."/>
            <person name="Brettin T."/>
            <person name="Bruce D."/>
            <person name="Han C."/>
            <person name="Tapia R."/>
            <person name="Gilna P."/>
            <person name="Schmutz J."/>
            <person name="Larimer F."/>
            <person name="Land M."/>
            <person name="Hauser L."/>
            <person name="Kyrpides N."/>
            <person name="Lykidis A."/>
            <person name="da Costa M.S."/>
            <person name="Rainey F.A."/>
            <person name="Empadinhas N."/>
            <person name="Jolivet E."/>
            <person name="Battista J.R."/>
            <person name="Richardson P."/>
        </authorList>
    </citation>
    <scope>NUCLEOTIDE SEQUENCE [LARGE SCALE GENOMIC DNA]</scope>
    <source>
        <strain evidence="9">DSM 9941 / NBRC 16129 / PRD-1</strain>
    </source>
</reference>
<feature type="domain" description="Major facilitator superfamily (MFS) profile" evidence="7">
    <location>
        <begin position="238"/>
        <end position="437"/>
    </location>
</feature>
<feature type="transmembrane region" description="Helical" evidence="6">
    <location>
        <begin position="79"/>
        <end position="95"/>
    </location>
</feature>
<feature type="transmembrane region" description="Helical" evidence="6">
    <location>
        <begin position="367"/>
        <end position="390"/>
    </location>
</feature>
<evidence type="ECO:0000259" key="7">
    <source>
        <dbReference type="PROSITE" id="PS50850"/>
    </source>
</evidence>
<feature type="transmembrane region" description="Helical" evidence="6">
    <location>
        <begin position="188"/>
        <end position="207"/>
    </location>
</feature>
<evidence type="ECO:0000313" key="9">
    <source>
        <dbReference type="Proteomes" id="UP000006637"/>
    </source>
</evidence>
<evidence type="ECO:0000256" key="1">
    <source>
        <dbReference type="ARBA" id="ARBA00004651"/>
    </source>
</evidence>
<comment type="subcellular location">
    <subcellularLocation>
        <location evidence="1">Cell membrane</location>
        <topology evidence="1">Multi-pass membrane protein</topology>
    </subcellularLocation>
</comment>
<evidence type="ECO:0000256" key="6">
    <source>
        <dbReference type="SAM" id="Phobius"/>
    </source>
</evidence>
<evidence type="ECO:0000256" key="5">
    <source>
        <dbReference type="ARBA" id="ARBA00023136"/>
    </source>
</evidence>